<dbReference type="STRING" id="1116472.MGMO_45c00780"/>
<dbReference type="Gene3D" id="3.40.50.720">
    <property type="entry name" value="NAD(P)-binding Rossmann-like Domain"/>
    <property type="match status" value="1"/>
</dbReference>
<dbReference type="GO" id="GO:0089702">
    <property type="term" value="F:undecaprenyl-phosphate glucose phosphotransferase activity"/>
    <property type="evidence" value="ECO:0007669"/>
    <property type="project" value="UniProtKB-EC"/>
</dbReference>
<dbReference type="SUPFAM" id="SSF51735">
    <property type="entry name" value="NAD(P)-binding Rossmann-fold domains"/>
    <property type="match status" value="1"/>
</dbReference>
<dbReference type="eggNOG" id="COG2148">
    <property type="taxonomic scope" value="Bacteria"/>
</dbReference>
<evidence type="ECO:0000256" key="3">
    <source>
        <dbReference type="ARBA" id="ARBA00022679"/>
    </source>
</evidence>
<evidence type="ECO:0000313" key="9">
    <source>
        <dbReference type="EMBL" id="ESS72846.1"/>
    </source>
</evidence>
<sequence length="472" mass="53646">MVNPPNTFQGIHSHSNKLVILARLLDVIVIGLTLSSILDLAAVEWDNKHTWWLFISVVGFGVFASFNEVYRGGRTMSVLTEIRLIALSWGCVLLVLLCVDEAYLLIDPIYKRLFWIWSLAVPIEIISWHVITRSVANMVRKINKHKHRVAIVGGTKLGVELEKIFREEEAMGIDFIGFFDDRKQGREGLYQFDYSKLVGNSNDLVKLAKEGAVDAVYITLPLRAEIRIDGIIAKLSDSTVSVHYVPDLFVFDMLSASIDNIKGIPIISILDTPFYGVDGAVKRMFDIAFSSFILILIIVPILLISLAIRLTSPGPILFKQRRYGFRGEQIIVWKFRSMTVREDGRQVVQAKKNDPRVTRLGRFLRQTSLDELPQFFNVLQGRMSVVGPRPHAVAHNEFYRGQVKGYMLRHKVKPGITGLAQVNGYRGETDTIDKMEGRIQHDLNYIRNWSLWLDIKIVLLTILKGFTSTKAY</sequence>
<feature type="transmembrane region" description="Helical" evidence="7">
    <location>
        <begin position="20"/>
        <end position="38"/>
    </location>
</feature>
<evidence type="ECO:0000256" key="5">
    <source>
        <dbReference type="ARBA" id="ARBA00022989"/>
    </source>
</evidence>
<proteinExistence type="inferred from homology"/>
<dbReference type="PANTHER" id="PTHR30576:SF21">
    <property type="entry name" value="UDP-GLUCOSE:UNDECAPRENYL-PHOSPHATE GLUCOSE-1-PHOSPHATE TRANSFERASE"/>
    <property type="match status" value="1"/>
</dbReference>
<gene>
    <name evidence="9" type="ORF">MGMO_45c00780</name>
</gene>
<feature type="transmembrane region" description="Helical" evidence="7">
    <location>
        <begin position="287"/>
        <end position="308"/>
    </location>
</feature>
<evidence type="ECO:0000259" key="8">
    <source>
        <dbReference type="Pfam" id="PF02397"/>
    </source>
</evidence>
<dbReference type="EC" id="2.7.8.31" evidence="9"/>
<accession>V5DZW9</accession>
<dbReference type="EMBL" id="AYLO01000044">
    <property type="protein sequence ID" value="ESS72846.1"/>
    <property type="molecule type" value="Genomic_DNA"/>
</dbReference>
<dbReference type="Pfam" id="PF02397">
    <property type="entry name" value="Bac_transf"/>
    <property type="match status" value="1"/>
</dbReference>
<dbReference type="PANTHER" id="PTHR30576">
    <property type="entry name" value="COLANIC BIOSYNTHESIS UDP-GLUCOSE LIPID CARRIER TRANSFERASE"/>
    <property type="match status" value="1"/>
</dbReference>
<comment type="caution">
    <text evidence="9">The sequence shown here is derived from an EMBL/GenBank/DDBJ whole genome shotgun (WGS) entry which is preliminary data.</text>
</comment>
<dbReference type="InterPro" id="IPR017475">
    <property type="entry name" value="EPS_sugar_tfrase"/>
</dbReference>
<feature type="domain" description="Bacterial sugar transferase" evidence="8">
    <location>
        <begin position="282"/>
        <end position="465"/>
    </location>
</feature>
<name>V5DZW9_9GAMM</name>
<dbReference type="RefSeq" id="WP_023494219.1">
    <property type="nucleotide sequence ID" value="NZ_AYLO01000044.1"/>
</dbReference>
<dbReference type="GO" id="GO:0016020">
    <property type="term" value="C:membrane"/>
    <property type="evidence" value="ECO:0007669"/>
    <property type="project" value="UniProtKB-SubCell"/>
</dbReference>
<dbReference type="Pfam" id="PF13727">
    <property type="entry name" value="CoA_binding_3"/>
    <property type="match status" value="1"/>
</dbReference>
<keyword evidence="6 7" id="KW-0472">Membrane</keyword>
<evidence type="ECO:0000256" key="4">
    <source>
        <dbReference type="ARBA" id="ARBA00022692"/>
    </source>
</evidence>
<dbReference type="InterPro" id="IPR003362">
    <property type="entry name" value="Bact_transf"/>
</dbReference>
<feature type="transmembrane region" description="Helical" evidence="7">
    <location>
        <begin position="82"/>
        <end position="106"/>
    </location>
</feature>
<dbReference type="InterPro" id="IPR036291">
    <property type="entry name" value="NAD(P)-bd_dom_sf"/>
</dbReference>
<evidence type="ECO:0000256" key="2">
    <source>
        <dbReference type="ARBA" id="ARBA00006464"/>
    </source>
</evidence>
<reference evidence="9 10" key="1">
    <citation type="journal article" date="2013" name="Genome Announc.">
        <title>Draft Genome Sequence of the Methanotrophic Gammaproteobacterium Methyloglobulus morosus DSM 22980 Strain KoM1.</title>
        <authorList>
            <person name="Poehlein A."/>
            <person name="Deutzmann J.S."/>
            <person name="Daniel R."/>
            <person name="Simeonova D.D."/>
        </authorList>
    </citation>
    <scope>NUCLEOTIDE SEQUENCE [LARGE SCALE GENOMIC DNA]</scope>
    <source>
        <strain evidence="9 10">KoM1</strain>
    </source>
</reference>
<keyword evidence="5 7" id="KW-1133">Transmembrane helix</keyword>
<dbReference type="NCBIfam" id="TIGR03025">
    <property type="entry name" value="EPS_sugtrans"/>
    <property type="match status" value="1"/>
</dbReference>
<dbReference type="InterPro" id="IPR017473">
    <property type="entry name" value="Undecaprenyl-P_gluc_Ptfrase"/>
</dbReference>
<organism evidence="9 10">
    <name type="scientific">Methyloglobulus morosus KoM1</name>
    <dbReference type="NCBI Taxonomy" id="1116472"/>
    <lineage>
        <taxon>Bacteria</taxon>
        <taxon>Pseudomonadati</taxon>
        <taxon>Pseudomonadota</taxon>
        <taxon>Gammaproteobacteria</taxon>
        <taxon>Methylococcales</taxon>
        <taxon>Methylococcaceae</taxon>
        <taxon>Methyloglobulus</taxon>
    </lineage>
</organism>
<evidence type="ECO:0000256" key="7">
    <source>
        <dbReference type="SAM" id="Phobius"/>
    </source>
</evidence>
<comment type="subcellular location">
    <subcellularLocation>
        <location evidence="1">Membrane</location>
        <topology evidence="1">Multi-pass membrane protein</topology>
    </subcellularLocation>
</comment>
<dbReference type="OrthoDB" id="9808602at2"/>
<evidence type="ECO:0000256" key="6">
    <source>
        <dbReference type="ARBA" id="ARBA00023136"/>
    </source>
</evidence>
<evidence type="ECO:0000313" key="10">
    <source>
        <dbReference type="Proteomes" id="UP000017842"/>
    </source>
</evidence>
<keyword evidence="4 7" id="KW-0812">Transmembrane</keyword>
<dbReference type="AlphaFoldDB" id="V5DZW9"/>
<keyword evidence="3 9" id="KW-0808">Transferase</keyword>
<feature type="transmembrane region" description="Helical" evidence="7">
    <location>
        <begin position="112"/>
        <end position="131"/>
    </location>
</feature>
<comment type="similarity">
    <text evidence="2">Belongs to the bacterial sugar transferase family.</text>
</comment>
<keyword evidence="10" id="KW-1185">Reference proteome</keyword>
<dbReference type="NCBIfam" id="TIGR03023">
    <property type="entry name" value="WcaJ_sugtrans"/>
    <property type="match status" value="1"/>
</dbReference>
<feature type="transmembrane region" description="Helical" evidence="7">
    <location>
        <begin position="50"/>
        <end position="70"/>
    </location>
</feature>
<dbReference type="PATRIC" id="fig|1116472.3.peg.1400"/>
<protein>
    <submittedName>
        <fullName evidence="9">UDP-glucose:undecaprenyl-phosphate glucose-1-phosphate transferase</fullName>
        <ecNumber evidence="9">2.7.8.31</ecNumber>
    </submittedName>
</protein>
<dbReference type="Proteomes" id="UP000017842">
    <property type="component" value="Unassembled WGS sequence"/>
</dbReference>
<dbReference type="GO" id="GO:0009242">
    <property type="term" value="P:colanic acid biosynthetic process"/>
    <property type="evidence" value="ECO:0007669"/>
    <property type="project" value="TreeGrafter"/>
</dbReference>
<evidence type="ECO:0000256" key="1">
    <source>
        <dbReference type="ARBA" id="ARBA00004141"/>
    </source>
</evidence>